<evidence type="ECO:0000313" key="3">
    <source>
        <dbReference type="Proteomes" id="UP000254291"/>
    </source>
</evidence>
<keyword evidence="1" id="KW-0472">Membrane</keyword>
<evidence type="ECO:0000313" key="2">
    <source>
        <dbReference type="EMBL" id="STZ41027.1"/>
    </source>
</evidence>
<dbReference type="AlphaFoldDB" id="A0A378SI34"/>
<dbReference type="Proteomes" id="UP000254291">
    <property type="component" value="Unassembled WGS sequence"/>
</dbReference>
<evidence type="ECO:0000256" key="1">
    <source>
        <dbReference type="SAM" id="Phobius"/>
    </source>
</evidence>
<dbReference type="EMBL" id="UGQM01000001">
    <property type="protein sequence ID" value="STZ41027.1"/>
    <property type="molecule type" value="Genomic_DNA"/>
</dbReference>
<keyword evidence="1" id="KW-0812">Transmembrane</keyword>
<feature type="transmembrane region" description="Helical" evidence="1">
    <location>
        <begin position="39"/>
        <end position="60"/>
    </location>
</feature>
<organism evidence="2 3">
    <name type="scientific">Mycolicibacterium gilvum</name>
    <dbReference type="NCBI Taxonomy" id="1804"/>
    <lineage>
        <taxon>Bacteria</taxon>
        <taxon>Bacillati</taxon>
        <taxon>Actinomycetota</taxon>
        <taxon>Actinomycetes</taxon>
        <taxon>Mycobacteriales</taxon>
        <taxon>Mycobacteriaceae</taxon>
        <taxon>Mycolicibacterium</taxon>
    </lineage>
</organism>
<reference evidence="2 3" key="1">
    <citation type="submission" date="2018-06" db="EMBL/GenBank/DDBJ databases">
        <authorList>
            <consortium name="Pathogen Informatics"/>
            <person name="Doyle S."/>
        </authorList>
    </citation>
    <scope>NUCLEOTIDE SEQUENCE [LARGE SCALE GENOMIC DNA]</scope>
    <source>
        <strain evidence="2 3">NCTC10742</strain>
    </source>
</reference>
<name>A0A378SI34_9MYCO</name>
<keyword evidence="1" id="KW-1133">Transmembrane helix</keyword>
<sequence length="102" mass="10918">MRSKSFNKAPLPIFGYLLTLVGFVFLGSFTAALALGSTLAGFFGIAMVASYALAVLCFVLRSRQMAAADPDADIVLGFDPIRGDTDRSAAERYLARYRSNAA</sequence>
<proteinExistence type="predicted"/>
<feature type="transmembrane region" description="Helical" evidence="1">
    <location>
        <begin position="12"/>
        <end position="33"/>
    </location>
</feature>
<dbReference type="RefSeq" id="WP_011891439.1">
    <property type="nucleotide sequence ID" value="NZ_JACKST010000057.1"/>
</dbReference>
<accession>A0A378SI34</accession>
<evidence type="ECO:0008006" key="4">
    <source>
        <dbReference type="Google" id="ProtNLM"/>
    </source>
</evidence>
<protein>
    <recommendedName>
        <fullName evidence="4">Transmembrane protein</fullName>
    </recommendedName>
</protein>
<gene>
    <name evidence="2" type="ORF">NCTC10742_00227</name>
</gene>
<dbReference type="OMA" id="CFMLRAR"/>